<evidence type="ECO:0000313" key="3">
    <source>
        <dbReference type="Proteomes" id="UP000005267"/>
    </source>
</evidence>
<dbReference type="Proteomes" id="UP000005267">
    <property type="component" value="Chromosome"/>
</dbReference>
<dbReference type="KEGG" id="aka:TKWG_15605"/>
<sequence length="74" mass="7941">MVSSYILVVIATVARLVALMLPAFALPMLNLSAAAWIVAFGLYLYRFVPILVTPRPAAGNTVPAGVMRPQETKP</sequence>
<dbReference type="EMBL" id="CP003555">
    <property type="protein sequence ID" value="AFK63112.1"/>
    <property type="molecule type" value="Genomic_DNA"/>
</dbReference>
<dbReference type="AlphaFoldDB" id="I3UDM4"/>
<keyword evidence="1" id="KW-1133">Transmembrane helix</keyword>
<evidence type="ECO:0000256" key="1">
    <source>
        <dbReference type="SAM" id="Phobius"/>
    </source>
</evidence>
<keyword evidence="1" id="KW-0472">Membrane</keyword>
<proteinExistence type="predicted"/>
<keyword evidence="3" id="KW-1185">Reference proteome</keyword>
<dbReference type="HOGENOM" id="CLU_2679437_0_0_4"/>
<accession>I3UDM4</accession>
<gene>
    <name evidence="2" type="ordered locus">TKWG_15605</name>
</gene>
<reference evidence="2 3" key="1">
    <citation type="journal article" date="2011" name="J. Bacteriol.">
        <title>Whole-genome shotgun sequencing of the sulfur-oxidizing chemoautotroph Tetrathiobacter kashmirensis.</title>
        <authorList>
            <person name="Ghosh W."/>
            <person name="George A."/>
            <person name="Agarwal A."/>
            <person name="Raj P."/>
            <person name="Alam M."/>
            <person name="Pyne P."/>
            <person name="Das Gupta S.K."/>
        </authorList>
    </citation>
    <scope>NUCLEOTIDE SEQUENCE [LARGE SCALE GENOMIC DNA]</scope>
    <source>
        <strain evidence="2 3">WT001</strain>
    </source>
</reference>
<reference evidence="3" key="2">
    <citation type="journal article" date="2013" name="PLoS ONE">
        <title>Genome implosion elicits host-confinement in Alcaligenaceae: evidence from the comparative genomics of Tetrathiobacter kashmirensis, a pathogen in the making.</title>
        <authorList>
            <person name="Ghosh W."/>
            <person name="Alam M."/>
            <person name="Roy C."/>
            <person name="Pyne P."/>
            <person name="George A."/>
            <person name="Chakraborty R."/>
            <person name="Majumder S."/>
            <person name="Agarwal A."/>
            <person name="Chakraborty S."/>
            <person name="Majumdar S."/>
            <person name="Gupta S.K."/>
        </authorList>
    </citation>
    <scope>NUCLEOTIDE SEQUENCE [LARGE SCALE GENOMIC DNA]</scope>
    <source>
        <strain evidence="3">WT001</strain>
    </source>
</reference>
<protein>
    <recommendedName>
        <fullName evidence="4">NnrS family protein</fullName>
    </recommendedName>
</protein>
<dbReference type="InterPro" id="IPR010266">
    <property type="entry name" value="NnrS"/>
</dbReference>
<feature type="transmembrane region" description="Helical" evidence="1">
    <location>
        <begin position="33"/>
        <end position="52"/>
    </location>
</feature>
<feature type="transmembrane region" description="Helical" evidence="1">
    <location>
        <begin position="6"/>
        <end position="26"/>
    </location>
</feature>
<name>I3UDM4_ADVKW</name>
<keyword evidence="1" id="KW-0812">Transmembrane</keyword>
<evidence type="ECO:0008006" key="4">
    <source>
        <dbReference type="Google" id="ProtNLM"/>
    </source>
</evidence>
<organism evidence="2 3">
    <name type="scientific">Advenella kashmirensis (strain DSM 17095 / LMG 22695 / WT001)</name>
    <name type="common">Tetrathiobacter kashmirensis</name>
    <dbReference type="NCBI Taxonomy" id="1036672"/>
    <lineage>
        <taxon>Bacteria</taxon>
        <taxon>Pseudomonadati</taxon>
        <taxon>Pseudomonadota</taxon>
        <taxon>Betaproteobacteria</taxon>
        <taxon>Burkholderiales</taxon>
        <taxon>Alcaligenaceae</taxon>
    </lineage>
</organism>
<dbReference type="STRING" id="1036672.TKWG_15605"/>
<dbReference type="Pfam" id="PF05940">
    <property type="entry name" value="NnrS"/>
    <property type="match status" value="1"/>
</dbReference>
<evidence type="ECO:0000313" key="2">
    <source>
        <dbReference type="EMBL" id="AFK63112.1"/>
    </source>
</evidence>